<feature type="compositionally biased region" description="Basic and acidic residues" evidence="3">
    <location>
        <begin position="98"/>
        <end position="110"/>
    </location>
</feature>
<dbReference type="GO" id="GO:0005869">
    <property type="term" value="C:dynactin complex"/>
    <property type="evidence" value="ECO:0007669"/>
    <property type="project" value="InterPro"/>
</dbReference>
<dbReference type="Pfam" id="PF04912">
    <property type="entry name" value="Dynamitin"/>
    <property type="match status" value="1"/>
</dbReference>
<gene>
    <name evidence="4" type="ORF">HK097_010533</name>
</gene>
<dbReference type="AlphaFoldDB" id="A0AAD5S7D9"/>
<feature type="region of interest" description="Disordered" evidence="3">
    <location>
        <begin position="65"/>
        <end position="110"/>
    </location>
</feature>
<dbReference type="GO" id="GO:0007017">
    <property type="term" value="P:microtubule-based process"/>
    <property type="evidence" value="ECO:0007669"/>
    <property type="project" value="InterPro"/>
</dbReference>
<feature type="compositionally biased region" description="Basic residues" evidence="3">
    <location>
        <begin position="79"/>
        <end position="97"/>
    </location>
</feature>
<feature type="compositionally biased region" description="Acidic residues" evidence="3">
    <location>
        <begin position="11"/>
        <end position="22"/>
    </location>
</feature>
<evidence type="ECO:0000313" key="4">
    <source>
        <dbReference type="EMBL" id="KAJ3048451.1"/>
    </source>
</evidence>
<keyword evidence="5" id="KW-1185">Reference proteome</keyword>
<feature type="region of interest" description="Disordered" evidence="3">
    <location>
        <begin position="1"/>
        <end position="25"/>
    </location>
</feature>
<evidence type="ECO:0000256" key="3">
    <source>
        <dbReference type="SAM" id="MobiDB-lite"/>
    </source>
</evidence>
<organism evidence="4 5">
    <name type="scientific">Rhizophlyctis rosea</name>
    <dbReference type="NCBI Taxonomy" id="64517"/>
    <lineage>
        <taxon>Eukaryota</taxon>
        <taxon>Fungi</taxon>
        <taxon>Fungi incertae sedis</taxon>
        <taxon>Chytridiomycota</taxon>
        <taxon>Chytridiomycota incertae sedis</taxon>
        <taxon>Chytridiomycetes</taxon>
        <taxon>Rhizophlyctidales</taxon>
        <taxon>Rhizophlyctidaceae</taxon>
        <taxon>Rhizophlyctis</taxon>
    </lineage>
</organism>
<feature type="compositionally biased region" description="Low complexity" evidence="3">
    <location>
        <begin position="227"/>
        <end position="242"/>
    </location>
</feature>
<feature type="compositionally biased region" description="Low complexity" evidence="3">
    <location>
        <begin position="146"/>
        <end position="166"/>
    </location>
</feature>
<evidence type="ECO:0000313" key="5">
    <source>
        <dbReference type="Proteomes" id="UP001212841"/>
    </source>
</evidence>
<feature type="region of interest" description="Disordered" evidence="3">
    <location>
        <begin position="373"/>
        <end position="397"/>
    </location>
</feature>
<proteinExistence type="predicted"/>
<feature type="compositionally biased region" description="Polar residues" evidence="3">
    <location>
        <begin position="243"/>
        <end position="261"/>
    </location>
</feature>
<protein>
    <submittedName>
        <fullName evidence="4">Uncharacterized protein</fullName>
    </submittedName>
</protein>
<comment type="caution">
    <text evidence="4">The sequence shown here is derived from an EMBL/GenBank/DDBJ whole genome shotgun (WGS) entry which is preliminary data.</text>
</comment>
<dbReference type="InterPro" id="IPR028133">
    <property type="entry name" value="Dynamitin"/>
</dbReference>
<feature type="region of interest" description="Disordered" evidence="3">
    <location>
        <begin position="227"/>
        <end position="261"/>
    </location>
</feature>
<feature type="region of interest" description="Disordered" evidence="3">
    <location>
        <begin position="133"/>
        <end position="170"/>
    </location>
</feature>
<accession>A0AAD5S7D9</accession>
<dbReference type="Proteomes" id="UP001212841">
    <property type="component" value="Unassembled WGS sequence"/>
</dbReference>
<keyword evidence="2" id="KW-0963">Cytoplasm</keyword>
<dbReference type="PANTHER" id="PTHR15346">
    <property type="entry name" value="DYNACTIN SUBUNIT"/>
    <property type="match status" value="1"/>
</dbReference>
<feature type="compositionally biased region" description="Acidic residues" evidence="3">
    <location>
        <begin position="133"/>
        <end position="145"/>
    </location>
</feature>
<evidence type="ECO:0000256" key="1">
    <source>
        <dbReference type="ARBA" id="ARBA00004496"/>
    </source>
</evidence>
<evidence type="ECO:0000256" key="2">
    <source>
        <dbReference type="ARBA" id="ARBA00022490"/>
    </source>
</evidence>
<sequence>MVKYEGLPDVNPDEQDVFETPDIDNQTSHLDNYEVLSDYSEPEEETEEIIRSNLSVSAAANRFAKATADTSESDFSGRVGKRKSHGGKRGKVSATKRRLPDREEYTLGTGKEGETKFQRFRRLMFEVQELSEELNVDATTEEDSTADPTTTTTTPDVPTKPTKKPALTQRQLLEQVSALQTELSRVGNTLGGPEALSNTFSAPSGTLTKQLETGKSLMTQLQAFKSLSLSDSSPSSLPSSSDQRSQTPSPNDNPTQSGTPTVTYELLYTPQTLKSTTLSKLTHLESRLTSLERLLGTSHLDPTDSDTSQSLLQSSGSLIGALERLDHHLALLSQPRMLDGLGRRVKGLTAEMERVAELRKKRELEGGLMGGVGASSLSLESSDQQQASTTPQTLTPDQERKINRLFLTLDRVDPIASVVPHLLARLQGLRSLHAEAAVFSESLKMLVREQER</sequence>
<feature type="compositionally biased region" description="Low complexity" evidence="3">
    <location>
        <begin position="374"/>
        <end position="388"/>
    </location>
</feature>
<feature type="non-terminal residue" evidence="4">
    <location>
        <position position="452"/>
    </location>
</feature>
<dbReference type="GO" id="GO:0005737">
    <property type="term" value="C:cytoplasm"/>
    <property type="evidence" value="ECO:0007669"/>
    <property type="project" value="UniProtKB-SubCell"/>
</dbReference>
<reference evidence="4" key="1">
    <citation type="submission" date="2020-05" db="EMBL/GenBank/DDBJ databases">
        <title>Phylogenomic resolution of chytrid fungi.</title>
        <authorList>
            <person name="Stajich J.E."/>
            <person name="Amses K."/>
            <person name="Simmons R."/>
            <person name="Seto K."/>
            <person name="Myers J."/>
            <person name="Bonds A."/>
            <person name="Quandt C.A."/>
            <person name="Barry K."/>
            <person name="Liu P."/>
            <person name="Grigoriev I."/>
            <person name="Longcore J.E."/>
            <person name="James T.Y."/>
        </authorList>
    </citation>
    <scope>NUCLEOTIDE SEQUENCE</scope>
    <source>
        <strain evidence="4">JEL0318</strain>
    </source>
</reference>
<name>A0AAD5S7D9_9FUNG</name>
<comment type="subcellular location">
    <subcellularLocation>
        <location evidence="1">Cytoplasm</location>
    </subcellularLocation>
</comment>
<dbReference type="EMBL" id="JADGJD010000790">
    <property type="protein sequence ID" value="KAJ3048451.1"/>
    <property type="molecule type" value="Genomic_DNA"/>
</dbReference>